<dbReference type="EMBL" id="SITD01000021">
    <property type="protein sequence ID" value="TBM32446.1"/>
    <property type="molecule type" value="Genomic_DNA"/>
</dbReference>
<dbReference type="OrthoDB" id="9805307at2"/>
<reference evidence="3 5" key="1">
    <citation type="submission" date="2017-08" db="EMBL/GenBank/DDBJ databases">
        <title>Draft Genome Sequence of Hafnia alvei CITHA-6 Isolated from Raw Bovine Milk.</title>
        <authorList>
            <person name="Culligan E.P."/>
            <person name="Mcsweeney A."/>
            <person name="O'Doherty C."/>
            <person name="Gleeson E."/>
            <person name="O'Riordan D."/>
            <person name="Sleator R.D."/>
        </authorList>
    </citation>
    <scope>NUCLEOTIDE SEQUENCE [LARGE SCALE GENOMIC DNA]</scope>
    <source>
        <strain evidence="3 5">CITHA-6</strain>
    </source>
</reference>
<evidence type="ECO:0000259" key="2">
    <source>
        <dbReference type="Pfam" id="PF01557"/>
    </source>
</evidence>
<organism evidence="3 5">
    <name type="scientific">Hafnia paralvei</name>
    <dbReference type="NCBI Taxonomy" id="546367"/>
    <lineage>
        <taxon>Bacteria</taxon>
        <taxon>Pseudomonadati</taxon>
        <taxon>Pseudomonadota</taxon>
        <taxon>Gammaproteobacteria</taxon>
        <taxon>Enterobacterales</taxon>
        <taxon>Hafniaceae</taxon>
        <taxon>Hafnia</taxon>
    </lineage>
</organism>
<sequence>MKGTVFAVALNHRSQTEAWHDAFLQPPYKTPPQTPVWFIKPRNTVIRSGDAIPFPQGEEVCSGATIALVIGKTARKVSASDAANYIAGYALANDVSLPETSFYRPAIKAKCRDGFCPLGELAPLANVDSVEIVTEINGQEANRWSTADLNRSAAELLCALSDFATLQPGDVILLGTPQQRVSIKPGDNIIIKAAGLPTLENSVRLQPKRTGETA</sequence>
<dbReference type="InterPro" id="IPR036663">
    <property type="entry name" value="Fumarylacetoacetase_C_sf"/>
</dbReference>
<dbReference type="GO" id="GO:0018800">
    <property type="term" value="F:5-oxopent-3-ene-1,2,5-tricarboxylate decarboxylase activity"/>
    <property type="evidence" value="ECO:0007669"/>
    <property type="project" value="InterPro"/>
</dbReference>
<dbReference type="PANTHER" id="PTHR11820:SF114">
    <property type="entry name" value="4-HYDROXYPHENYLACETATE CATABOLISM PROTEIN"/>
    <property type="match status" value="1"/>
</dbReference>
<accession>A0A2A2MD00</accession>
<evidence type="ECO:0000313" key="4">
    <source>
        <dbReference type="EMBL" id="TBM32446.1"/>
    </source>
</evidence>
<dbReference type="AlphaFoldDB" id="A0A2A2MD00"/>
<dbReference type="Proteomes" id="UP000293380">
    <property type="component" value="Unassembled WGS sequence"/>
</dbReference>
<dbReference type="InterPro" id="IPR011234">
    <property type="entry name" value="Fumarylacetoacetase-like_C"/>
</dbReference>
<keyword evidence="5" id="KW-1185">Reference proteome</keyword>
<dbReference type="InterPro" id="IPR012686">
    <property type="entry name" value="HPA_isomer/decarb_N"/>
</dbReference>
<evidence type="ECO:0000313" key="6">
    <source>
        <dbReference type="Proteomes" id="UP000293380"/>
    </source>
</evidence>
<reference evidence="4 6" key="2">
    <citation type="submission" date="2019-02" db="EMBL/GenBank/DDBJ databases">
        <title>Comparative genomic analysis of the Hafnia genus genomes.</title>
        <authorList>
            <person name="Zhiqiu Y."/>
            <person name="Chao Y."/>
            <person name="Yuhui D."/>
            <person name="Di H."/>
            <person name="Bin L."/>
        </authorList>
    </citation>
    <scope>NUCLEOTIDE SEQUENCE [LARGE SCALE GENOMIC DNA]</scope>
    <source>
        <strain evidence="4 6">PCM_1194</strain>
    </source>
</reference>
<dbReference type="GO" id="GO:0008704">
    <property type="term" value="F:5-carboxymethyl-2-hydroxymuconate delta-isomerase activity"/>
    <property type="evidence" value="ECO:0007669"/>
    <property type="project" value="InterPro"/>
</dbReference>
<dbReference type="EMBL" id="NQMS01000003">
    <property type="protein sequence ID" value="PAV96626.1"/>
    <property type="molecule type" value="Genomic_DNA"/>
</dbReference>
<evidence type="ECO:0000313" key="3">
    <source>
        <dbReference type="EMBL" id="PAV96626.1"/>
    </source>
</evidence>
<protein>
    <submittedName>
        <fullName evidence="3">2-hydroxyhepta-2,4-diene-1,7-dioate isomerase</fullName>
    </submittedName>
</protein>
<dbReference type="Proteomes" id="UP000218796">
    <property type="component" value="Unassembled WGS sequence"/>
</dbReference>
<dbReference type="GO" id="GO:0046872">
    <property type="term" value="F:metal ion binding"/>
    <property type="evidence" value="ECO:0007669"/>
    <property type="project" value="UniProtKB-KW"/>
</dbReference>
<name>A0A2A2MD00_9GAMM</name>
<dbReference type="RefSeq" id="WP_008814412.1">
    <property type="nucleotide sequence ID" value="NZ_CAUFSP010000012.1"/>
</dbReference>
<comment type="caution">
    <text evidence="3">The sequence shown here is derived from an EMBL/GenBank/DDBJ whole genome shotgun (WGS) entry which is preliminary data.</text>
</comment>
<dbReference type="SUPFAM" id="SSF56529">
    <property type="entry name" value="FAH"/>
    <property type="match status" value="1"/>
</dbReference>
<dbReference type="PANTHER" id="PTHR11820">
    <property type="entry name" value="ACYLPYRUVASE"/>
    <property type="match status" value="1"/>
</dbReference>
<proteinExistence type="predicted"/>
<keyword evidence="3" id="KW-0413">Isomerase</keyword>
<dbReference type="NCBIfam" id="TIGR02305">
    <property type="entry name" value="HpaG-N-term"/>
    <property type="match status" value="1"/>
</dbReference>
<evidence type="ECO:0000256" key="1">
    <source>
        <dbReference type="ARBA" id="ARBA00022723"/>
    </source>
</evidence>
<dbReference type="Gene3D" id="3.90.850.10">
    <property type="entry name" value="Fumarylacetoacetase-like, C-terminal domain"/>
    <property type="match status" value="1"/>
</dbReference>
<dbReference type="Pfam" id="PF01557">
    <property type="entry name" value="FAA_hydrolase"/>
    <property type="match status" value="1"/>
</dbReference>
<evidence type="ECO:0000313" key="5">
    <source>
        <dbReference type="Proteomes" id="UP000218796"/>
    </source>
</evidence>
<gene>
    <name evidence="3" type="ORF">CJD50_09195</name>
    <name evidence="4" type="ORF">EYY89_00815</name>
</gene>
<feature type="domain" description="Fumarylacetoacetase-like C-terminal" evidence="2">
    <location>
        <begin position="4"/>
        <end position="204"/>
    </location>
</feature>
<keyword evidence="1" id="KW-0479">Metal-binding</keyword>